<feature type="region of interest" description="Disordered" evidence="1">
    <location>
        <begin position="134"/>
        <end position="158"/>
    </location>
</feature>
<proteinExistence type="predicted"/>
<gene>
    <name evidence="3" type="ORF">EVAR_69732_1</name>
</gene>
<feature type="chain" id="PRO_5020036925" description="Zinc finger protein 512B" evidence="2">
    <location>
        <begin position="22"/>
        <end position="392"/>
    </location>
</feature>
<name>A0A4C2A940_EUMVA</name>
<evidence type="ECO:0000256" key="1">
    <source>
        <dbReference type="SAM" id="MobiDB-lite"/>
    </source>
</evidence>
<sequence>MAMDHIVLNIILLILTTTVYGGLPDQNYRQSLHHAQEYAARKESEASQQKYEDQPTELQQEYRVNEEVQGSHTAEETLKTDDFHSNQGIQFVMVPREKYAEALQEYLQHHHLQIQVQEQKIEEPQRQLFRPNLPIFDNTREPDQEQHDPQPKEHSQVPLQQQELQLMPYEYGFPHKQLQINSFHKQEPWRPIPHPEGLKDLMTILPHIEKDLHDVPHPQHQLQYAPEFKTVNLSELEKILEQIKLANIKAHATAEAIANSPPIVVHKDVTITKRRPINIIKAVTLPVPAPVLVPVPKPYEVKVPQPYAVPLEIIRPVPIPVIKTEKTQVEKPVPVEIEKHVHVPVEKKVFYRVNRPVPVEKKVPFEIKKEVPVPVQVYKPQKFTIVRHIWDH</sequence>
<dbReference type="PANTHER" id="PTHR47771">
    <property type="entry name" value="LD27203P-RELATED"/>
    <property type="match status" value="1"/>
</dbReference>
<evidence type="ECO:0000256" key="2">
    <source>
        <dbReference type="SAM" id="SignalP"/>
    </source>
</evidence>
<evidence type="ECO:0000313" key="3">
    <source>
        <dbReference type="EMBL" id="GBP96630.1"/>
    </source>
</evidence>
<feature type="compositionally biased region" description="Basic and acidic residues" evidence="1">
    <location>
        <begin position="138"/>
        <end position="155"/>
    </location>
</feature>
<dbReference type="OrthoDB" id="6537767at2759"/>
<dbReference type="STRING" id="151549.A0A4C2A940"/>
<keyword evidence="4" id="KW-1185">Reference proteome</keyword>
<protein>
    <recommendedName>
        <fullName evidence="5">Zinc finger protein 512B</fullName>
    </recommendedName>
</protein>
<dbReference type="PANTHER" id="PTHR47771:SF6">
    <property type="entry name" value="LP03545P"/>
    <property type="match status" value="1"/>
</dbReference>
<comment type="caution">
    <text evidence="3">The sequence shown here is derived from an EMBL/GenBank/DDBJ whole genome shotgun (WGS) entry which is preliminary data.</text>
</comment>
<evidence type="ECO:0008006" key="5">
    <source>
        <dbReference type="Google" id="ProtNLM"/>
    </source>
</evidence>
<accession>A0A4C2A940</accession>
<evidence type="ECO:0000313" key="4">
    <source>
        <dbReference type="Proteomes" id="UP000299102"/>
    </source>
</evidence>
<feature type="signal peptide" evidence="2">
    <location>
        <begin position="1"/>
        <end position="21"/>
    </location>
</feature>
<dbReference type="AlphaFoldDB" id="A0A4C2A940"/>
<dbReference type="Proteomes" id="UP000299102">
    <property type="component" value="Unassembled WGS sequence"/>
</dbReference>
<reference evidence="3 4" key="1">
    <citation type="journal article" date="2019" name="Commun. Biol.">
        <title>The bagworm genome reveals a unique fibroin gene that provides high tensile strength.</title>
        <authorList>
            <person name="Kono N."/>
            <person name="Nakamura H."/>
            <person name="Ohtoshi R."/>
            <person name="Tomita M."/>
            <person name="Numata K."/>
            <person name="Arakawa K."/>
        </authorList>
    </citation>
    <scope>NUCLEOTIDE SEQUENCE [LARGE SCALE GENOMIC DNA]</scope>
</reference>
<organism evidence="3 4">
    <name type="scientific">Eumeta variegata</name>
    <name type="common">Bagworm moth</name>
    <name type="synonym">Eumeta japonica</name>
    <dbReference type="NCBI Taxonomy" id="151549"/>
    <lineage>
        <taxon>Eukaryota</taxon>
        <taxon>Metazoa</taxon>
        <taxon>Ecdysozoa</taxon>
        <taxon>Arthropoda</taxon>
        <taxon>Hexapoda</taxon>
        <taxon>Insecta</taxon>
        <taxon>Pterygota</taxon>
        <taxon>Neoptera</taxon>
        <taxon>Endopterygota</taxon>
        <taxon>Lepidoptera</taxon>
        <taxon>Glossata</taxon>
        <taxon>Ditrysia</taxon>
        <taxon>Tineoidea</taxon>
        <taxon>Psychidae</taxon>
        <taxon>Oiketicinae</taxon>
        <taxon>Eumeta</taxon>
    </lineage>
</organism>
<dbReference type="EMBL" id="BGZK01002813">
    <property type="protein sequence ID" value="GBP96630.1"/>
    <property type="molecule type" value="Genomic_DNA"/>
</dbReference>
<keyword evidence="2" id="KW-0732">Signal</keyword>